<feature type="region of interest" description="Disordered" evidence="1">
    <location>
        <begin position="1"/>
        <end position="22"/>
    </location>
</feature>
<keyword evidence="2" id="KW-0472">Membrane</keyword>
<dbReference type="Proteomes" id="UP000435304">
    <property type="component" value="Unassembled WGS sequence"/>
</dbReference>
<protein>
    <submittedName>
        <fullName evidence="3">Uncharacterized protein</fullName>
    </submittedName>
</protein>
<gene>
    <name evidence="3" type="ORF">GC722_00750</name>
</gene>
<dbReference type="RefSeq" id="WP_156607068.1">
    <property type="nucleotide sequence ID" value="NZ_WPCU01000002.1"/>
</dbReference>
<reference evidence="3 4" key="1">
    <citation type="submission" date="2019-12" db="EMBL/GenBank/DDBJ databases">
        <title>Auraticoccus cholistani sp. nov., an actinomycete isolated from soil of Cholistan desert.</title>
        <authorList>
            <person name="Cheema M.T."/>
        </authorList>
    </citation>
    <scope>NUCLEOTIDE SEQUENCE [LARGE SCALE GENOMIC DNA]</scope>
    <source>
        <strain evidence="3 4">F435</strain>
    </source>
</reference>
<evidence type="ECO:0000313" key="3">
    <source>
        <dbReference type="EMBL" id="MVA74570.1"/>
    </source>
</evidence>
<organism evidence="3 4">
    <name type="scientific">Auraticoccus cholistanensis</name>
    <dbReference type="NCBI Taxonomy" id="2656650"/>
    <lineage>
        <taxon>Bacteria</taxon>
        <taxon>Bacillati</taxon>
        <taxon>Actinomycetota</taxon>
        <taxon>Actinomycetes</taxon>
        <taxon>Propionibacteriales</taxon>
        <taxon>Propionibacteriaceae</taxon>
        <taxon>Auraticoccus</taxon>
    </lineage>
</organism>
<comment type="caution">
    <text evidence="3">The sequence shown here is derived from an EMBL/GenBank/DDBJ whole genome shotgun (WGS) entry which is preliminary data.</text>
</comment>
<dbReference type="InterPro" id="IPR046112">
    <property type="entry name" value="DUF6049"/>
</dbReference>
<keyword evidence="2" id="KW-0812">Transmembrane</keyword>
<feature type="compositionally biased region" description="Low complexity" evidence="1">
    <location>
        <begin position="1"/>
        <end position="15"/>
    </location>
</feature>
<sequence>MSAPTSSGRPRPASAGAGGRGRRRRTAATLLVAVLALLPAAGPLGLVLPARAVEPDPQQVSIALESVEPAVLDRDARLTVRGTATNSRDTPVSNLQLLLWRDQGTLYTDQAQLDDLVAAPSTLPVGARVLVESAYTSDLPAELGPGQSVPFELSATVEELGLPPGDGAALVGVQAREDGVETVGRVRTLVPVVEERHPPVAVASVVVMSAPPSRVRADVVAGESLGAQLAPGGRLDVLLGSAAREDVSWAVDPLLLAEVGDLADGYRVLAADGAESAGGHQADAARWLTRFEELDRARGYRLPWGVPDLLAVARSGEEELTGAVLAAQPPQGSAAADLPLLLAPAGGTVDAATLDLADRMQPAAVALAGGPGSAVHSRPDAAALVDVSVEAFDPQLGPDPRASAPQVAQHLLTSTLVESLTAQGRGLSPAPQVRVVDSAERAAADAVEAPGWQRRLPLAELLAAEPTPWSGPVDDPAADLEAQLDPSVLDSAAELRSDLQTAQELLTDPGESQDADRTTSAALSSWWRAGAAAEQREAWLGPRRDALDQLLGGRGLQLSVAQNVAMSARSGQFPVSITNRLDQAVRVRVVFSTDNPGRISIPAIPEVVVRPGQTVTTTAAPRARANGSFNATARLATVSGRELGPSREVRIEASDIGRAGWVIVIGSGIVLVGGTVLRVRQVRRQQARAAAAPDPTPSPRNEAAR</sequence>
<proteinExistence type="predicted"/>
<evidence type="ECO:0000313" key="4">
    <source>
        <dbReference type="Proteomes" id="UP000435304"/>
    </source>
</evidence>
<feature type="transmembrane region" description="Helical" evidence="2">
    <location>
        <begin position="659"/>
        <end position="679"/>
    </location>
</feature>
<dbReference type="Pfam" id="PF19516">
    <property type="entry name" value="DUF6049"/>
    <property type="match status" value="1"/>
</dbReference>
<dbReference type="AlphaFoldDB" id="A0A6A9V002"/>
<evidence type="ECO:0000256" key="2">
    <source>
        <dbReference type="SAM" id="Phobius"/>
    </source>
</evidence>
<keyword evidence="2" id="KW-1133">Transmembrane helix</keyword>
<name>A0A6A9V002_9ACTN</name>
<accession>A0A6A9V002</accession>
<dbReference type="EMBL" id="WPCU01000002">
    <property type="protein sequence ID" value="MVA74570.1"/>
    <property type="molecule type" value="Genomic_DNA"/>
</dbReference>
<keyword evidence="4" id="KW-1185">Reference proteome</keyword>
<evidence type="ECO:0000256" key="1">
    <source>
        <dbReference type="SAM" id="MobiDB-lite"/>
    </source>
</evidence>